<comment type="function">
    <text evidence="7">Sodium-phosphate symporter.</text>
</comment>
<dbReference type="Pfam" id="PF01384">
    <property type="entry name" value="PHO4"/>
    <property type="match status" value="1"/>
</dbReference>
<dbReference type="OrthoDB" id="260807at2759"/>
<reference evidence="8 9" key="1">
    <citation type="journal article" date="2018" name="Mol. Biol. Evol.">
        <title>Broad Genomic Sampling Reveals a Smut Pathogenic Ancestry of the Fungal Clade Ustilaginomycotina.</title>
        <authorList>
            <person name="Kijpornyongpan T."/>
            <person name="Mondo S.J."/>
            <person name="Barry K."/>
            <person name="Sandor L."/>
            <person name="Lee J."/>
            <person name="Lipzen A."/>
            <person name="Pangilinan J."/>
            <person name="LaButti K."/>
            <person name="Hainaut M."/>
            <person name="Henrissat B."/>
            <person name="Grigoriev I.V."/>
            <person name="Spatafora J.W."/>
            <person name="Aime M.C."/>
        </authorList>
    </citation>
    <scope>NUCLEOTIDE SEQUENCE [LARGE SCALE GENOMIC DNA]</scope>
    <source>
        <strain evidence="8 9">MCA 4186</strain>
    </source>
</reference>
<keyword evidence="2 7" id="KW-0813">Transport</keyword>
<evidence type="ECO:0000256" key="4">
    <source>
        <dbReference type="ARBA" id="ARBA00022692"/>
    </source>
</evidence>
<dbReference type="EMBL" id="KZ819298">
    <property type="protein sequence ID" value="PWN96672.1"/>
    <property type="molecule type" value="Genomic_DNA"/>
</dbReference>
<feature type="transmembrane region" description="Helical" evidence="7">
    <location>
        <begin position="119"/>
        <end position="139"/>
    </location>
</feature>
<feature type="transmembrane region" description="Helical" evidence="7">
    <location>
        <begin position="473"/>
        <end position="493"/>
    </location>
</feature>
<feature type="transmembrane region" description="Helical" evidence="7">
    <location>
        <begin position="222"/>
        <end position="243"/>
    </location>
</feature>
<dbReference type="GO" id="GO:0016020">
    <property type="term" value="C:membrane"/>
    <property type="evidence" value="ECO:0007669"/>
    <property type="project" value="UniProtKB-SubCell"/>
</dbReference>
<evidence type="ECO:0000256" key="1">
    <source>
        <dbReference type="ARBA" id="ARBA00004141"/>
    </source>
</evidence>
<dbReference type="PANTHER" id="PTHR11101">
    <property type="entry name" value="PHOSPHATE TRANSPORTER"/>
    <property type="match status" value="1"/>
</dbReference>
<keyword evidence="5 7" id="KW-1133">Transmembrane helix</keyword>
<sequence>MAWTEFTYLFVIALFCAGLDAFMIGANDVANSWATSVSSRSLTLKQALLGAAILEFLGAVLVGARVAGTIRNNIIDIRVFNQDAGVILLAFTCVTVGASTWLTIATFNGMPVSTTHTVIGAIIGVGIAVGGGGAVRWGWNGVAQIIASWFIAPGVAGGLAAIVFLLCKFCILRRKNPKKLAVLASPIFFFVVPCVLTTSIIVKGSPSLNLDELPPNQTAAAILGTGAVCCALSVLFYLPWLYVQVIRKDYTVRWWHFFYGPLLWRRQPPADAEEKMAVPDYYLGHHNDKDVFNPTPAQDPEAMHRANSDDNVSGEGKEITVDQLTEQHPATLAAVEEQYSSATHDRYGRPLPPKYRHYEGSAIEPWNAVIVLRYNALPWLIHSLTAGVRTDIHKAQATQGASEKEILRLRRVHAHAEHFDNEAEHAFSFLQVLTACTASFAHGANDVANAIAPLTVVYSVWSSAEFPSSREPVPIWILVYGGAMISIGLGIYGWRMMAVLGNRLTLHSPSRGFSMEFGASITVVLASYLALPVSTTQSITGATLAVSLCEGTWRSTNWKGFAWVFMSWVYTLPCAGLISGLLMAIVLNAPGWGTDVGIRP</sequence>
<feature type="transmembrane region" description="Helical" evidence="7">
    <location>
        <begin position="47"/>
        <end position="66"/>
    </location>
</feature>
<dbReference type="Proteomes" id="UP000245946">
    <property type="component" value="Unassembled WGS sequence"/>
</dbReference>
<dbReference type="RefSeq" id="XP_025596951.1">
    <property type="nucleotide sequence ID" value="XM_025744820.1"/>
</dbReference>
<feature type="transmembrane region" description="Helical" evidence="7">
    <location>
        <begin position="561"/>
        <end position="587"/>
    </location>
</feature>
<keyword evidence="6 7" id="KW-0472">Membrane</keyword>
<dbReference type="InterPro" id="IPR001204">
    <property type="entry name" value="Phos_transporter"/>
</dbReference>
<comment type="subcellular location">
    <subcellularLocation>
        <location evidence="1 7">Membrane</location>
        <topology evidence="1 7">Multi-pass membrane protein</topology>
    </subcellularLocation>
</comment>
<protein>
    <recommendedName>
        <fullName evidence="7">Phosphate transporter</fullName>
    </recommendedName>
</protein>
<evidence type="ECO:0000256" key="7">
    <source>
        <dbReference type="RuleBase" id="RU363058"/>
    </source>
</evidence>
<evidence type="ECO:0000256" key="5">
    <source>
        <dbReference type="ARBA" id="ARBA00022989"/>
    </source>
</evidence>
<dbReference type="PANTHER" id="PTHR11101:SF80">
    <property type="entry name" value="PHOSPHATE TRANSPORTER"/>
    <property type="match status" value="1"/>
</dbReference>
<name>A0A316Z6U3_9BASI</name>
<dbReference type="GO" id="GO:0005315">
    <property type="term" value="F:phosphate transmembrane transporter activity"/>
    <property type="evidence" value="ECO:0007669"/>
    <property type="project" value="InterPro"/>
</dbReference>
<comment type="similarity">
    <text evidence="7">Belongs to the inorganic phosphate transporter (PiT) (TC 2.A.20) family.</text>
</comment>
<organism evidence="8 9">
    <name type="scientific">Tilletiopsis washingtonensis</name>
    <dbReference type="NCBI Taxonomy" id="58919"/>
    <lineage>
        <taxon>Eukaryota</taxon>
        <taxon>Fungi</taxon>
        <taxon>Dikarya</taxon>
        <taxon>Basidiomycota</taxon>
        <taxon>Ustilaginomycotina</taxon>
        <taxon>Exobasidiomycetes</taxon>
        <taxon>Entylomatales</taxon>
        <taxon>Entylomatales incertae sedis</taxon>
        <taxon>Tilletiopsis</taxon>
    </lineage>
</organism>
<gene>
    <name evidence="8" type="ORF">FA09DRAFT_350640</name>
</gene>
<evidence type="ECO:0000256" key="3">
    <source>
        <dbReference type="ARBA" id="ARBA00022592"/>
    </source>
</evidence>
<evidence type="ECO:0000313" key="8">
    <source>
        <dbReference type="EMBL" id="PWN96672.1"/>
    </source>
</evidence>
<evidence type="ECO:0000256" key="6">
    <source>
        <dbReference type="ARBA" id="ARBA00023136"/>
    </source>
</evidence>
<feature type="transmembrane region" description="Helical" evidence="7">
    <location>
        <begin position="180"/>
        <end position="202"/>
    </location>
</feature>
<dbReference type="STRING" id="58919.A0A316Z6U3"/>
<dbReference type="AlphaFoldDB" id="A0A316Z6U3"/>
<evidence type="ECO:0000256" key="2">
    <source>
        <dbReference type="ARBA" id="ARBA00022448"/>
    </source>
</evidence>
<evidence type="ECO:0000313" key="9">
    <source>
        <dbReference type="Proteomes" id="UP000245946"/>
    </source>
</evidence>
<feature type="transmembrane region" description="Helical" evidence="7">
    <location>
        <begin position="145"/>
        <end position="168"/>
    </location>
</feature>
<feature type="transmembrane region" description="Helical" evidence="7">
    <location>
        <begin position="6"/>
        <end position="26"/>
    </location>
</feature>
<feature type="transmembrane region" description="Helical" evidence="7">
    <location>
        <begin position="86"/>
        <end position="107"/>
    </location>
</feature>
<proteinExistence type="inferred from homology"/>
<dbReference type="GeneID" id="37272364"/>
<feature type="transmembrane region" description="Helical" evidence="7">
    <location>
        <begin position="513"/>
        <end position="531"/>
    </location>
</feature>
<keyword evidence="4 7" id="KW-0812">Transmembrane</keyword>
<accession>A0A316Z6U3</accession>
<dbReference type="GO" id="GO:0035435">
    <property type="term" value="P:phosphate ion transmembrane transport"/>
    <property type="evidence" value="ECO:0007669"/>
    <property type="project" value="TreeGrafter"/>
</dbReference>
<keyword evidence="3 7" id="KW-0592">Phosphate transport</keyword>
<keyword evidence="9" id="KW-1185">Reference proteome</keyword>